<dbReference type="PROSITE" id="PS50941">
    <property type="entry name" value="CHIT_BIND_I_2"/>
    <property type="match status" value="2"/>
</dbReference>
<organism evidence="11 12">
    <name type="scientific">Cryomyces minteri</name>
    <dbReference type="NCBI Taxonomy" id="331657"/>
    <lineage>
        <taxon>Eukaryota</taxon>
        <taxon>Fungi</taxon>
        <taxon>Dikarya</taxon>
        <taxon>Ascomycota</taxon>
        <taxon>Pezizomycotina</taxon>
        <taxon>Dothideomycetes</taxon>
        <taxon>Dothideomycetes incertae sedis</taxon>
        <taxon>Cryomyces</taxon>
    </lineage>
</organism>
<dbReference type="GO" id="GO:0005975">
    <property type="term" value="P:carbohydrate metabolic process"/>
    <property type="evidence" value="ECO:0007669"/>
    <property type="project" value="InterPro"/>
</dbReference>
<evidence type="ECO:0000256" key="1">
    <source>
        <dbReference type="ARBA" id="ARBA00001941"/>
    </source>
</evidence>
<evidence type="ECO:0000313" key="11">
    <source>
        <dbReference type="EMBL" id="TKA63406.1"/>
    </source>
</evidence>
<dbReference type="Gene3D" id="3.20.20.370">
    <property type="entry name" value="Glycoside hydrolase/deacetylase"/>
    <property type="match status" value="1"/>
</dbReference>
<dbReference type="SUPFAM" id="SSF57016">
    <property type="entry name" value="Plant lectins/antimicrobial peptides"/>
    <property type="match status" value="2"/>
</dbReference>
<dbReference type="Proteomes" id="UP000308768">
    <property type="component" value="Unassembled WGS sequence"/>
</dbReference>
<dbReference type="Pfam" id="PF01522">
    <property type="entry name" value="Polysacc_deac_1"/>
    <property type="match status" value="1"/>
</dbReference>
<evidence type="ECO:0000256" key="2">
    <source>
        <dbReference type="ARBA" id="ARBA00022669"/>
    </source>
</evidence>
<proteinExistence type="predicted"/>
<evidence type="ECO:0000256" key="7">
    <source>
        <dbReference type="ARBA" id="ARBA00023285"/>
    </source>
</evidence>
<keyword evidence="5" id="KW-0378">Hydrolase</keyword>
<keyword evidence="12" id="KW-1185">Reference proteome</keyword>
<dbReference type="CDD" id="cd10951">
    <property type="entry name" value="CE4_ClCDA_like"/>
    <property type="match status" value="1"/>
</dbReference>
<dbReference type="InterPro" id="IPR001002">
    <property type="entry name" value="Chitin-bd_1"/>
</dbReference>
<feature type="non-terminal residue" evidence="11">
    <location>
        <position position="1"/>
    </location>
</feature>
<dbReference type="GO" id="GO:0046872">
    <property type="term" value="F:metal ion binding"/>
    <property type="evidence" value="ECO:0007669"/>
    <property type="project" value="UniProtKB-KW"/>
</dbReference>
<feature type="disulfide bond" evidence="8">
    <location>
        <begin position="377"/>
        <end position="391"/>
    </location>
</feature>
<dbReference type="PANTHER" id="PTHR46471:SF4">
    <property type="entry name" value="CHITIN DEACETYLASE"/>
    <property type="match status" value="1"/>
</dbReference>
<evidence type="ECO:0008006" key="13">
    <source>
        <dbReference type="Google" id="ProtNLM"/>
    </source>
</evidence>
<feature type="disulfide bond" evidence="8">
    <location>
        <begin position="299"/>
        <end position="313"/>
    </location>
</feature>
<dbReference type="AlphaFoldDB" id="A0A4U0WM30"/>
<dbReference type="Gene3D" id="3.30.60.10">
    <property type="entry name" value="Endochitinase-like"/>
    <property type="match status" value="2"/>
</dbReference>
<dbReference type="GO" id="GO:0016810">
    <property type="term" value="F:hydrolase activity, acting on carbon-nitrogen (but not peptide) bonds"/>
    <property type="evidence" value="ECO:0007669"/>
    <property type="project" value="InterPro"/>
</dbReference>
<dbReference type="SUPFAM" id="SSF88713">
    <property type="entry name" value="Glycoside hydrolase/deacetylase"/>
    <property type="match status" value="1"/>
</dbReference>
<evidence type="ECO:0000256" key="8">
    <source>
        <dbReference type="PROSITE-ProRule" id="PRU00261"/>
    </source>
</evidence>
<name>A0A4U0WM30_9PEZI</name>
<dbReference type="CDD" id="cd11618">
    <property type="entry name" value="ChtBD1_1"/>
    <property type="match status" value="2"/>
</dbReference>
<accession>A0A4U0WM30</accession>
<dbReference type="STRING" id="331657.A0A4U0WM30"/>
<dbReference type="InterPro" id="IPR011330">
    <property type="entry name" value="Glyco_hydro/deAcase_b/a-brl"/>
</dbReference>
<evidence type="ECO:0000256" key="5">
    <source>
        <dbReference type="ARBA" id="ARBA00022801"/>
    </source>
</evidence>
<evidence type="ECO:0000313" key="12">
    <source>
        <dbReference type="Proteomes" id="UP000308768"/>
    </source>
</evidence>
<dbReference type="OrthoDB" id="407355at2759"/>
<dbReference type="InterPro" id="IPR002509">
    <property type="entry name" value="NODB_dom"/>
</dbReference>
<comment type="caution">
    <text evidence="11">The sequence shown here is derived from an EMBL/GenBank/DDBJ whole genome shotgun (WGS) entry which is preliminary data.</text>
</comment>
<dbReference type="EMBL" id="NAJN01001409">
    <property type="protein sequence ID" value="TKA63406.1"/>
    <property type="molecule type" value="Genomic_DNA"/>
</dbReference>
<feature type="domain" description="Chitin-binding type-1" evidence="9">
    <location>
        <begin position="280"/>
        <end position="326"/>
    </location>
</feature>
<keyword evidence="4" id="KW-0732">Signal</keyword>
<reference evidence="11 12" key="1">
    <citation type="submission" date="2017-03" db="EMBL/GenBank/DDBJ databases">
        <title>Genomes of endolithic fungi from Antarctica.</title>
        <authorList>
            <person name="Coleine C."/>
            <person name="Masonjones S."/>
            <person name="Stajich J.E."/>
        </authorList>
    </citation>
    <scope>NUCLEOTIDE SEQUENCE [LARGE SCALE GENOMIC DNA]</scope>
    <source>
        <strain evidence="11 12">CCFEE 5187</strain>
    </source>
</reference>
<keyword evidence="7" id="KW-0170">Cobalt</keyword>
<evidence type="ECO:0000256" key="3">
    <source>
        <dbReference type="ARBA" id="ARBA00022723"/>
    </source>
</evidence>
<evidence type="ECO:0000256" key="4">
    <source>
        <dbReference type="ARBA" id="ARBA00022729"/>
    </source>
</evidence>
<protein>
    <recommendedName>
        <fullName evidence="13">NodB homology domain-containing protein</fullName>
    </recommendedName>
</protein>
<keyword evidence="2 8" id="KW-0147">Chitin-binding</keyword>
<keyword evidence="3" id="KW-0479">Metal-binding</keyword>
<dbReference type="GO" id="GO:0008061">
    <property type="term" value="F:chitin binding"/>
    <property type="evidence" value="ECO:0007669"/>
    <property type="project" value="UniProtKB-UniRule"/>
</dbReference>
<sequence>CDDNTVPPGTSTSTIARPLLGSVPYGGPGIYDCTVPGTIAITYDDGPYIYTDHVLDVLKSYNAKATFFITGNNNGKGEIDNTANPWATTIKRAYADGHQIASHTWTHPFLSSLTSAQRKQQMYSNEMALRNILGFFPTYMRPPYSDCTRASGCEADMKALGYHITYFDVDTVDYNNDSPTLIQNAKNNFAKGIAAGSSSTADYLVIGHDIHYQTVYNLTAYMLDTLLAKGYKPVTVGECLGDPQANWYRSAPGSVFTSATATPTSTSSAATVSPTRASTDGTCGGATAYTCFGSSFGNCCSANGKCGSTDVYCGVGCQATFGTCGSSNVSDSLSTSTIISSSSTSIAPSASATIISSDATCGGTTGLTCFGSTFGNCCSVNGWCGSTVAYCGAGCQAGFGTCNPASSAAAPASPSTSTSQAVVSSAVVSSTVVVSSSASSTRAATSSTPAAVSSSAAPSASALKVSTDATCGVDLQPATAAQAAKPGSAHAHNLCLDGQSNPCSIFLASLYVQDDEPSSNDIYELGEAVDNHC</sequence>
<comment type="cofactor">
    <cofactor evidence="1">
        <name>Co(2+)</name>
        <dbReference type="ChEBI" id="CHEBI:48828"/>
    </cofactor>
</comment>
<evidence type="ECO:0000259" key="9">
    <source>
        <dbReference type="PROSITE" id="PS50941"/>
    </source>
</evidence>
<feature type="domain" description="Chitin-binding type-1" evidence="9">
    <location>
        <begin position="358"/>
        <end position="404"/>
    </location>
</feature>
<feature type="domain" description="NodB homology" evidence="10">
    <location>
        <begin position="37"/>
        <end position="234"/>
    </location>
</feature>
<evidence type="ECO:0000256" key="6">
    <source>
        <dbReference type="ARBA" id="ARBA00023277"/>
    </source>
</evidence>
<keyword evidence="6" id="KW-0119">Carbohydrate metabolism</keyword>
<gene>
    <name evidence="11" type="ORF">B0A49_07458</name>
</gene>
<evidence type="ECO:0000259" key="10">
    <source>
        <dbReference type="PROSITE" id="PS51677"/>
    </source>
</evidence>
<dbReference type="PANTHER" id="PTHR46471">
    <property type="entry name" value="CHITIN DEACETYLASE"/>
    <property type="match status" value="1"/>
</dbReference>
<keyword evidence="8" id="KW-1015">Disulfide bond</keyword>
<dbReference type="InterPro" id="IPR036861">
    <property type="entry name" value="Endochitinase-like_sf"/>
</dbReference>
<comment type="caution">
    <text evidence="8">Lacks conserved residue(s) required for the propagation of feature annotation.</text>
</comment>
<dbReference type="PROSITE" id="PS51677">
    <property type="entry name" value="NODB"/>
    <property type="match status" value="1"/>
</dbReference>